<sequence length="2187" mass="247084">MHRHAAYPYANPAPTTTEHSGTSSAFSASANPDEAWTKISDLAERRRIQNRIAQRNYRKKLKKRLKDLERRNASRSASPEQKPTPLELAMRTKFSDDTMFATNPRAPEELTLLHEPLEPLVDLIFVHGLGGDPVKTWTKGEDSEQFWPQAWLPQEPVLQNVRISTFGYKNDGDEHKDTASMIHDAGEGLLREISTNVSQRTQEDLPIIMIGHSIGGLVIKKTYTLAWRGAATQALAARVKCLIFLATPQRDAGLASTVRKILRASGRFNYNSSLSDFEKTSVELNKINDEFRHYAGEVRILSFYETIETNLGIQSELIVDKDSASMGVKHERVHPLNADHRMVCKFDSIYDTNYITVKNAIASIAEDILGDAIKRDAQISALKTYLDMMDTPIDELNKEQDNQITGSCSWIEKRKGFQAWTGTLTRPPYVPLYWISAPPATGKTVLAGHVIKQLQRRGHDCSYYFFKHSQKGKNTMSAMLRSMALQMAIMHPIVRKELLDLQKNGIAFDKEHENSVWRVLFVGAIFRTSLERPEYWVIDALDECIDSMKLFSLLSRIECRYGVQILITSRGPWPDFERQFARLGHRGMTDTIPVEDTTHDIRLFFEQNMDHLPVEEEADKRLMVEKLVTESAGCFLWARLVLQGLESVYSEEHIEEVIEGLPMEMGLLYERILGEMSKSVRRTRLAKSLLVWAICAVRPLHISELVKFIEIDIGAKVPDLKGEIRFLCGQLLHVDNTGHVQLVHRTLRTALTDGSSKSEFAISKIEGHGRLAFVCLEYLCGEKMRSPRNWAFVEIPRSAKNPIADYACASFSEHLVRSSSSDTALFLELEKFLRSNVLTWIEYIAKTKKNLHHLTKTARNLQYYLSRRAYHIPPFSAADHYVSQWATDLMRITAKFGRYLLDNPDSIYGLIPPLCPRDSAINQQFGVVRSGLSVSGVGNGAWEDSVSHIDFQQDCAMSIAAGPYQFAIGTSSGRIILYLQDTCQESMSLDHGESAKVLHFGNSYKLASAGARMIRLWDLKSESLVWTYNIKENPILLQFDQDDRLIVATESNRVIILSCDDGTTLCDHSFPNSKAPLSVTISPDCSMVAFTHPGEGASAWYLPDHLDDENFLEGWNEEVTSSFMTSESFPNNIIFNKNPALDLMVVTFQDGLMVLYETAWAPEVVKTNQQDCQYIACSPDGRILATRSNSGVIGLWDFGTLTLLWQIKTREPLGRALAFTDCGTRIIDLQNHRVKVWESATLIRKDTYDENSSATLPVLGVAFGDEEDVVPITATCIHPTRDVILAGKEDGSVNVYSGVSGGLEDVIYTHKLDGCVRRITVSAGDIVASQDASNKVMAYRLKQESPNHFTATQKLMDLHMEEPAEQLLINGTGDRLLISTATTDQLWIRSETSTFKRAKVLEAPSRFAWRWMSSIRVSGTLLLFVDQTIRRFNWDTLDELDVTDPPRKIKISTTSLTGSDVVLKALETDVTGTNIIAEFSHQLDSKATERLIVWQADNSASQEESASIEPSLVLSSIEIKHLLGIFEHSIVYLNHNLWVCSIDLQESTMKRQVKKHFFVPLEFLGHNDGFMASVSKKGDVLFPTGKEIAVVRNGLKQFLDSYTLASEVHGWDAHMLALQTNPKMIGRPFDDNFIAPQKVAARGESANDYIIRILTEDRDTRTVFAELLERMDREQFVEAVRKGLRDLHLSLVNNAKSQPEELIARLLESRSDREKICEGIAEIIVSERFQYGMAMREANEKNHLSDTLRQSEPFQTLLNDLRMQILPQSLKDIVQTASYGSLSLSEQNNNSLVNQTKAFIEDFTMLKWNWWPLEPRMRDMSSNETRLLWRCTCGTRLWQEVPTEELNLIKPMLPYGISESNLLHRCKQGGSFSSFIGKFTRSATLQSTAGVRYTPSNVAAAPSNVAQGLQSAGVAVSLNNSPKPAQTTNQLASSGAQAAGVQQAVLDDPRILFGVRGPHPALKLEQISVDNTMNDSNFYDELKKYYRLNRGRLRYWFSFWRLGYCEVVKFQTYRPNYVFREQKELPMGNDYEYDPRHPDAQNPPISRHEFSMHLNSCGDSCRWSKLSKYTPTLGQLLHECLPTLHTKRAINRIPKRKYPFDTSCTDDKNAYAWGLEARHEISAAYVAFYHLLILALPFGFWGWWQATHPGDLQNASVPVTVVLTMLSLFWGTNGILTQGRKLGEIDV</sequence>
<reference evidence="7 8" key="1">
    <citation type="submission" date="2016-05" db="EMBL/GenBank/DDBJ databases">
        <title>Comparative analysis of secretome profiles of manganese(II)-oxidizing ascomycete fungi.</title>
        <authorList>
            <consortium name="DOE Joint Genome Institute"/>
            <person name="Zeiner C.A."/>
            <person name="Purvine S.O."/>
            <person name="Zink E.M."/>
            <person name="Wu S."/>
            <person name="Pasa-Tolic L."/>
            <person name="Chaput D.L."/>
            <person name="Haridas S."/>
            <person name="Grigoriev I.V."/>
            <person name="Santelli C.M."/>
            <person name="Hansel C.M."/>
        </authorList>
    </citation>
    <scope>NUCLEOTIDE SEQUENCE [LARGE SCALE GENOMIC DNA]</scope>
    <source>
        <strain evidence="7 8">SRC1lrK2f</strain>
    </source>
</reference>
<dbReference type="KEGG" id="aalt:CC77DRAFT_1066312"/>
<dbReference type="Pfam" id="PF05057">
    <property type="entry name" value="DUF676"/>
    <property type="match status" value="1"/>
</dbReference>
<feature type="compositionally biased region" description="Polar residues" evidence="4">
    <location>
        <begin position="18"/>
        <end position="30"/>
    </location>
</feature>
<dbReference type="Gene3D" id="3.40.50.1820">
    <property type="entry name" value="alpha/beta hydrolase"/>
    <property type="match status" value="1"/>
</dbReference>
<keyword evidence="5" id="KW-1133">Transmembrane helix</keyword>
<dbReference type="InterPro" id="IPR007751">
    <property type="entry name" value="DUF676_lipase-like"/>
</dbReference>
<dbReference type="SUPFAM" id="SSF50978">
    <property type="entry name" value="WD40 repeat-like"/>
    <property type="match status" value="1"/>
</dbReference>
<feature type="domain" description="BZIP" evidence="6">
    <location>
        <begin position="45"/>
        <end position="60"/>
    </location>
</feature>
<dbReference type="CDD" id="cd14688">
    <property type="entry name" value="bZIP_YAP"/>
    <property type="match status" value="1"/>
</dbReference>
<feature type="compositionally biased region" description="Basic residues" evidence="4">
    <location>
        <begin position="56"/>
        <end position="65"/>
    </location>
</feature>
<protein>
    <recommendedName>
        <fullName evidence="6">BZIP domain-containing protein</fullName>
    </recommendedName>
</protein>
<dbReference type="OMA" id="HANIHSF"/>
<feature type="transmembrane region" description="Helical" evidence="5">
    <location>
        <begin position="2123"/>
        <end position="2144"/>
    </location>
</feature>
<dbReference type="GO" id="GO:0003700">
    <property type="term" value="F:DNA-binding transcription factor activity"/>
    <property type="evidence" value="ECO:0007669"/>
    <property type="project" value="InterPro"/>
</dbReference>
<evidence type="ECO:0000313" key="8">
    <source>
        <dbReference type="Proteomes" id="UP000077248"/>
    </source>
</evidence>
<dbReference type="InterPro" id="IPR015943">
    <property type="entry name" value="WD40/YVTN_repeat-like_dom_sf"/>
</dbReference>
<dbReference type="InterPro" id="IPR056884">
    <property type="entry name" value="NPHP3-like_N"/>
</dbReference>
<keyword evidence="8" id="KW-1185">Reference proteome</keyword>
<feature type="transmembrane region" description="Helical" evidence="5">
    <location>
        <begin position="2156"/>
        <end position="2176"/>
    </location>
</feature>
<dbReference type="Gene3D" id="2.130.10.10">
    <property type="entry name" value="YVTN repeat-like/Quinoprotein amine dehydrogenase"/>
    <property type="match status" value="2"/>
</dbReference>
<evidence type="ECO:0000256" key="4">
    <source>
        <dbReference type="SAM" id="MobiDB-lite"/>
    </source>
</evidence>
<feature type="region of interest" description="Disordered" evidence="4">
    <location>
        <begin position="53"/>
        <end position="88"/>
    </location>
</feature>
<dbReference type="Pfam" id="PF24883">
    <property type="entry name" value="NPHP3_N"/>
    <property type="match status" value="1"/>
</dbReference>
<accession>A0A177D5W4</accession>
<evidence type="ECO:0000313" key="7">
    <source>
        <dbReference type="EMBL" id="OAG15074.1"/>
    </source>
</evidence>
<name>A0A177D5W4_ALTAL</name>
<dbReference type="InterPro" id="IPR001680">
    <property type="entry name" value="WD40_rpt"/>
</dbReference>
<dbReference type="PANTHER" id="PTHR10039:SF16">
    <property type="entry name" value="GPI INOSITOL-DEACYLASE"/>
    <property type="match status" value="1"/>
</dbReference>
<dbReference type="InterPro" id="IPR029058">
    <property type="entry name" value="AB_hydrolase_fold"/>
</dbReference>
<dbReference type="Gene3D" id="1.20.5.170">
    <property type="match status" value="1"/>
</dbReference>
<dbReference type="Pfam" id="PF22939">
    <property type="entry name" value="WHD_GPIID"/>
    <property type="match status" value="1"/>
</dbReference>
<evidence type="ECO:0000256" key="1">
    <source>
        <dbReference type="ARBA" id="ARBA00004685"/>
    </source>
</evidence>
<dbReference type="SUPFAM" id="SSF101898">
    <property type="entry name" value="NHL repeat"/>
    <property type="match status" value="1"/>
</dbReference>
<dbReference type="GeneID" id="29114484"/>
<dbReference type="Gene3D" id="3.40.50.300">
    <property type="entry name" value="P-loop containing nucleotide triphosphate hydrolases"/>
    <property type="match status" value="1"/>
</dbReference>
<dbReference type="VEuPathDB" id="FungiDB:CC77DRAFT_1066312"/>
<dbReference type="SUPFAM" id="SSF53474">
    <property type="entry name" value="alpha/beta-Hydrolases"/>
    <property type="match status" value="1"/>
</dbReference>
<dbReference type="Proteomes" id="UP000077248">
    <property type="component" value="Unassembled WGS sequence"/>
</dbReference>
<evidence type="ECO:0000256" key="3">
    <source>
        <dbReference type="ARBA" id="ARBA00022737"/>
    </source>
</evidence>
<keyword evidence="3" id="KW-0677">Repeat</keyword>
<feature type="compositionally biased region" description="Low complexity" evidence="4">
    <location>
        <begin position="1"/>
        <end position="17"/>
    </location>
</feature>
<keyword evidence="5" id="KW-0472">Membrane</keyword>
<dbReference type="EMBL" id="KV441495">
    <property type="protein sequence ID" value="OAG15074.1"/>
    <property type="molecule type" value="Genomic_DNA"/>
</dbReference>
<comment type="similarity">
    <text evidence="2">Belongs to the putative lipase ROG1 family.</text>
</comment>
<feature type="region of interest" description="Disordered" evidence="4">
    <location>
        <begin position="1"/>
        <end position="31"/>
    </location>
</feature>
<evidence type="ECO:0000259" key="6">
    <source>
        <dbReference type="PROSITE" id="PS00036"/>
    </source>
</evidence>
<organism evidence="7 8">
    <name type="scientific">Alternaria alternata</name>
    <name type="common">Alternaria rot fungus</name>
    <name type="synonym">Torula alternata</name>
    <dbReference type="NCBI Taxonomy" id="5599"/>
    <lineage>
        <taxon>Eukaryota</taxon>
        <taxon>Fungi</taxon>
        <taxon>Dikarya</taxon>
        <taxon>Ascomycota</taxon>
        <taxon>Pezizomycotina</taxon>
        <taxon>Dothideomycetes</taxon>
        <taxon>Pleosporomycetidae</taxon>
        <taxon>Pleosporales</taxon>
        <taxon>Pleosporineae</taxon>
        <taxon>Pleosporaceae</taxon>
        <taxon>Alternaria</taxon>
        <taxon>Alternaria sect. Alternaria</taxon>
        <taxon>Alternaria alternata complex</taxon>
    </lineage>
</organism>
<evidence type="ECO:0000256" key="2">
    <source>
        <dbReference type="ARBA" id="ARBA00007920"/>
    </source>
</evidence>
<dbReference type="SUPFAM" id="SSF52540">
    <property type="entry name" value="P-loop containing nucleoside triphosphate hydrolases"/>
    <property type="match status" value="1"/>
</dbReference>
<gene>
    <name evidence="7" type="ORF">CC77DRAFT_1066312</name>
</gene>
<dbReference type="InterPro" id="IPR027417">
    <property type="entry name" value="P-loop_NTPase"/>
</dbReference>
<dbReference type="PANTHER" id="PTHR10039">
    <property type="entry name" value="AMELOGENIN"/>
    <property type="match status" value="1"/>
</dbReference>
<dbReference type="PROSITE" id="PS00036">
    <property type="entry name" value="BZIP_BASIC"/>
    <property type="match status" value="1"/>
</dbReference>
<keyword evidence="5" id="KW-0812">Transmembrane</keyword>
<dbReference type="RefSeq" id="XP_018380495.1">
    <property type="nucleotide sequence ID" value="XM_018528890.1"/>
</dbReference>
<dbReference type="InterPro" id="IPR036322">
    <property type="entry name" value="WD40_repeat_dom_sf"/>
</dbReference>
<dbReference type="InterPro" id="IPR054471">
    <property type="entry name" value="GPIID_WHD"/>
</dbReference>
<dbReference type="InterPro" id="IPR004827">
    <property type="entry name" value="bZIP"/>
</dbReference>
<proteinExistence type="inferred from homology"/>
<evidence type="ECO:0000256" key="5">
    <source>
        <dbReference type="SAM" id="Phobius"/>
    </source>
</evidence>
<dbReference type="SMART" id="SM00320">
    <property type="entry name" value="WD40"/>
    <property type="match status" value="3"/>
</dbReference>
<comment type="pathway">
    <text evidence="1">Mycotoxin biosynthesis.</text>
</comment>